<dbReference type="InterPro" id="IPR058625">
    <property type="entry name" value="MdtA-like_BSH"/>
</dbReference>
<dbReference type="InterPro" id="IPR050739">
    <property type="entry name" value="MFP"/>
</dbReference>
<reference evidence="3 4" key="1">
    <citation type="submission" date="2018-03" db="EMBL/GenBank/DDBJ databases">
        <title>Genomic Encyclopedia of Archaeal and Bacterial Type Strains, Phase II (KMG-II): from individual species to whole genera.</title>
        <authorList>
            <person name="Goeker M."/>
        </authorList>
    </citation>
    <scope>NUCLEOTIDE SEQUENCE [LARGE SCALE GENOMIC DNA]</scope>
    <source>
        <strain evidence="3 4">DSM 28229</strain>
    </source>
</reference>
<dbReference type="EMBL" id="QGDO01000001">
    <property type="protein sequence ID" value="PWJ45091.1"/>
    <property type="molecule type" value="Genomic_DNA"/>
</dbReference>
<gene>
    <name evidence="3" type="ORF">BC781_1011500</name>
</gene>
<feature type="domain" description="Multidrug resistance protein MdtA-like barrel-sandwich hybrid" evidence="2">
    <location>
        <begin position="63"/>
        <end position="242"/>
    </location>
</feature>
<evidence type="ECO:0000313" key="3">
    <source>
        <dbReference type="EMBL" id="PWJ45091.1"/>
    </source>
</evidence>
<protein>
    <submittedName>
        <fullName evidence="3">Multidrug resistance efflux pump</fullName>
    </submittedName>
</protein>
<dbReference type="Proteomes" id="UP000245535">
    <property type="component" value="Unassembled WGS sequence"/>
</dbReference>
<dbReference type="Gene3D" id="2.40.30.170">
    <property type="match status" value="1"/>
</dbReference>
<organism evidence="3 4">
    <name type="scientific">Sediminitomix flava</name>
    <dbReference type="NCBI Taxonomy" id="379075"/>
    <lineage>
        <taxon>Bacteria</taxon>
        <taxon>Pseudomonadati</taxon>
        <taxon>Bacteroidota</taxon>
        <taxon>Cytophagia</taxon>
        <taxon>Cytophagales</taxon>
        <taxon>Flammeovirgaceae</taxon>
        <taxon>Sediminitomix</taxon>
    </lineage>
</organism>
<name>A0A315ZHT0_SEDFL</name>
<evidence type="ECO:0000256" key="1">
    <source>
        <dbReference type="SAM" id="Phobius"/>
    </source>
</evidence>
<dbReference type="PANTHER" id="PTHR30386:SF18">
    <property type="entry name" value="INNER MEMBRANE PROTEIN YIAV-RELATED"/>
    <property type="match status" value="1"/>
</dbReference>
<dbReference type="Gene3D" id="2.40.50.100">
    <property type="match status" value="1"/>
</dbReference>
<keyword evidence="1" id="KW-0472">Membrane</keyword>
<dbReference type="AlphaFoldDB" id="A0A315ZHT0"/>
<feature type="transmembrane region" description="Helical" evidence="1">
    <location>
        <begin position="6"/>
        <end position="24"/>
    </location>
</feature>
<accession>A0A315ZHT0</accession>
<keyword evidence="1" id="KW-1133">Transmembrane helix</keyword>
<dbReference type="Pfam" id="PF25917">
    <property type="entry name" value="BSH_RND"/>
    <property type="match status" value="1"/>
</dbReference>
<keyword evidence="1" id="KW-0812">Transmembrane</keyword>
<dbReference type="RefSeq" id="WP_109616543.1">
    <property type="nucleotide sequence ID" value="NZ_QGDO01000001.1"/>
</dbReference>
<dbReference type="SUPFAM" id="SSF111369">
    <property type="entry name" value="HlyD-like secretion proteins"/>
    <property type="match status" value="2"/>
</dbReference>
<proteinExistence type="predicted"/>
<comment type="caution">
    <text evidence="3">The sequence shown here is derived from an EMBL/GenBank/DDBJ whole genome shotgun (WGS) entry which is preliminary data.</text>
</comment>
<evidence type="ECO:0000259" key="2">
    <source>
        <dbReference type="Pfam" id="PF25917"/>
    </source>
</evidence>
<evidence type="ECO:0000313" key="4">
    <source>
        <dbReference type="Proteomes" id="UP000245535"/>
    </source>
</evidence>
<dbReference type="OrthoDB" id="286173at2"/>
<feature type="transmembrane region" description="Helical" evidence="1">
    <location>
        <begin position="31"/>
        <end position="52"/>
    </location>
</feature>
<keyword evidence="4" id="KW-1185">Reference proteome</keyword>
<dbReference type="PANTHER" id="PTHR30386">
    <property type="entry name" value="MEMBRANE FUSION SUBUNIT OF EMRAB-TOLC MULTIDRUG EFFLUX PUMP"/>
    <property type="match status" value="1"/>
</dbReference>
<sequence>MEALFLLTYSSIIWLIYFKFKLLPWNNLNKVIVFTIPVVNMAALILFLNVLAPSTQDVRIMNRHIEVIPAVSGRVIDVPVQENTLVQKGDTLLVIDPTPYKIRIKKISAAIEQAEASLISQNYQLKAVRKQSESIIANLQLAKKRVEEFRVLVEAKAGNKFDLESAETKVNDLEAKLNASRAQENQILTQITTEFEGEQVSIANLKTDLAKANWDLDNSVYTAPSNGYVTNLQLRVGSWLTTMPFKPAMTFIEEERYIGATFDQNELHQVEEGNEVELTLRAVPGKIFKCRVESIIWQQGLGRGQMTTTGLMPDTKPLPPGRYAVRFTLPEDEEFLRNGSVGEAAVYATEIHPVNIVRKVMIRMSSKINYLVLKLH</sequence>